<protein>
    <submittedName>
        <fullName evidence="14">Transporter substrate-binding domain-containing protein</fullName>
    </submittedName>
</protein>
<dbReference type="EMBL" id="JAGEVG010000018">
    <property type="protein sequence ID" value="MBO3099525.1"/>
    <property type="molecule type" value="Genomic_DNA"/>
</dbReference>
<feature type="chain" id="PRO_5045836453" evidence="11">
    <location>
        <begin position="27"/>
        <end position="368"/>
    </location>
</feature>
<organism evidence="14 15">
    <name type="scientific">Gelidibacter pelagius</name>
    <dbReference type="NCBI Taxonomy" id="2819985"/>
    <lineage>
        <taxon>Bacteria</taxon>
        <taxon>Pseudomonadati</taxon>
        <taxon>Bacteroidota</taxon>
        <taxon>Flavobacteriia</taxon>
        <taxon>Flavobacteriales</taxon>
        <taxon>Flavobacteriaceae</taxon>
        <taxon>Gelidibacter</taxon>
    </lineage>
</organism>
<comment type="caution">
    <text evidence="14">The sequence shown here is derived from an EMBL/GenBank/DDBJ whole genome shotgun (WGS) entry which is preliminary data.</text>
</comment>
<dbReference type="RefSeq" id="WP_208234639.1">
    <property type="nucleotide sequence ID" value="NZ_JAGEVG010000018.1"/>
</dbReference>
<proteinExistence type="predicted"/>
<keyword evidence="4 10" id="KW-1133">Transmembrane helix</keyword>
<gene>
    <name evidence="14" type="ORF">J4051_14685</name>
</gene>
<dbReference type="SUPFAM" id="SSF53850">
    <property type="entry name" value="Periplasmic binding protein-like II"/>
    <property type="match status" value="1"/>
</dbReference>
<evidence type="ECO:0000256" key="10">
    <source>
        <dbReference type="SAM" id="Phobius"/>
    </source>
</evidence>
<dbReference type="SMART" id="SM00079">
    <property type="entry name" value="PBPe"/>
    <property type="match status" value="1"/>
</dbReference>
<keyword evidence="9" id="KW-0407">Ion channel</keyword>
<evidence type="ECO:0000256" key="8">
    <source>
        <dbReference type="ARBA" id="ARBA00023180"/>
    </source>
</evidence>
<dbReference type="Pfam" id="PF00060">
    <property type="entry name" value="Lig_chan"/>
    <property type="match status" value="1"/>
</dbReference>
<feature type="signal peptide" evidence="11">
    <location>
        <begin position="1"/>
        <end position="26"/>
    </location>
</feature>
<dbReference type="PANTHER" id="PTHR18966">
    <property type="entry name" value="IONOTROPIC GLUTAMATE RECEPTOR"/>
    <property type="match status" value="1"/>
</dbReference>
<evidence type="ECO:0000313" key="15">
    <source>
        <dbReference type="Proteomes" id="UP000681315"/>
    </source>
</evidence>
<keyword evidence="3 10" id="KW-0812">Transmembrane</keyword>
<evidence type="ECO:0000259" key="13">
    <source>
        <dbReference type="SMART" id="SM00079"/>
    </source>
</evidence>
<sequence length="368" mass="41148">MTFKNIATSFLLLCFTSLFSITTLYAQEAKVARSNTEELFVGVAGNEPFVFAQNSSTKGIAIEIWEELAKKKSWDYTYKTFDTVEDALYALNKGELDVVVGPISITSQRLEYMNFSQPFYNSSLAIVSRVDELTLWQKVKPLFSIKLLFAVGIFLIILAIVGALLWLAERKRSPEQFPSKIADGIGTGMWLAIVTMSTTGYGDKAPITLWGRIIAGSWMIISIIFATSMVAGIASTLTLSSLGTSTYSNVEQLAGRKVATISASPSEAFLKEYKAKITGVDNINEAMSKLVNKEVDAVVYDRPQLLYYMKNHKDEELFIAKAEYYKQGYGFAFPVDSKLIYDVNRTLLELAEHQEVLNIVHHYLDKDE</sequence>
<feature type="transmembrane region" description="Helical" evidence="10">
    <location>
        <begin position="180"/>
        <end position="201"/>
    </location>
</feature>
<keyword evidence="11" id="KW-0732">Signal</keyword>
<comment type="subcellular location">
    <subcellularLocation>
        <location evidence="1">Membrane</location>
        <topology evidence="1">Multi-pass membrane protein</topology>
    </subcellularLocation>
</comment>
<keyword evidence="5" id="KW-0406">Ion transport</keyword>
<keyword evidence="8" id="KW-0325">Glycoprotein</keyword>
<dbReference type="Gene3D" id="3.40.190.10">
    <property type="entry name" value="Periplasmic binding protein-like II"/>
    <property type="match status" value="2"/>
</dbReference>
<reference evidence="14 15" key="1">
    <citation type="submission" date="2021-03" db="EMBL/GenBank/DDBJ databases">
        <title>Gelidibacter sp. nov., isolated from costal sediment.</title>
        <authorList>
            <person name="Lun K.-Y."/>
        </authorList>
    </citation>
    <scope>NUCLEOTIDE SEQUENCE [LARGE SCALE GENOMIC DNA]</scope>
    <source>
        <strain evidence="14 15">DF109</strain>
    </source>
</reference>
<name>A0ABS3SV01_9FLAO</name>
<keyword evidence="6 10" id="KW-0472">Membrane</keyword>
<feature type="domain" description="Ionotropic glutamate receptor C-terminal" evidence="13">
    <location>
        <begin position="38"/>
        <end position="366"/>
    </location>
</feature>
<evidence type="ECO:0000256" key="9">
    <source>
        <dbReference type="ARBA" id="ARBA00023303"/>
    </source>
</evidence>
<dbReference type="InterPro" id="IPR001638">
    <property type="entry name" value="Solute-binding_3/MltF_N"/>
</dbReference>
<evidence type="ECO:0000313" key="14">
    <source>
        <dbReference type="EMBL" id="MBO3099525.1"/>
    </source>
</evidence>
<evidence type="ECO:0000256" key="6">
    <source>
        <dbReference type="ARBA" id="ARBA00023136"/>
    </source>
</evidence>
<keyword evidence="7" id="KW-0675">Receptor</keyword>
<keyword evidence="15" id="KW-1185">Reference proteome</keyword>
<evidence type="ECO:0000256" key="4">
    <source>
        <dbReference type="ARBA" id="ARBA00022989"/>
    </source>
</evidence>
<dbReference type="InterPro" id="IPR015683">
    <property type="entry name" value="Ionotropic_Glu_rcpt"/>
</dbReference>
<evidence type="ECO:0000256" key="5">
    <source>
        <dbReference type="ARBA" id="ARBA00023065"/>
    </source>
</evidence>
<evidence type="ECO:0000256" key="7">
    <source>
        <dbReference type="ARBA" id="ARBA00023170"/>
    </source>
</evidence>
<feature type="domain" description="Solute-binding protein family 3/N-terminal" evidence="12">
    <location>
        <begin position="38"/>
        <end position="367"/>
    </location>
</feature>
<evidence type="ECO:0000259" key="12">
    <source>
        <dbReference type="SMART" id="SM00062"/>
    </source>
</evidence>
<dbReference type="SMART" id="SM00062">
    <property type="entry name" value="PBPb"/>
    <property type="match status" value="1"/>
</dbReference>
<accession>A0ABS3SV01</accession>
<dbReference type="SUPFAM" id="SSF81324">
    <property type="entry name" value="Voltage-gated potassium channels"/>
    <property type="match status" value="1"/>
</dbReference>
<feature type="transmembrane region" description="Helical" evidence="10">
    <location>
        <begin position="213"/>
        <end position="239"/>
    </location>
</feature>
<dbReference type="Proteomes" id="UP000681315">
    <property type="component" value="Unassembled WGS sequence"/>
</dbReference>
<dbReference type="Pfam" id="PF00497">
    <property type="entry name" value="SBP_bac_3"/>
    <property type="match status" value="1"/>
</dbReference>
<keyword evidence="2" id="KW-0813">Transport</keyword>
<dbReference type="InterPro" id="IPR001320">
    <property type="entry name" value="Iontro_rcpt_C"/>
</dbReference>
<evidence type="ECO:0000256" key="3">
    <source>
        <dbReference type="ARBA" id="ARBA00022692"/>
    </source>
</evidence>
<feature type="transmembrane region" description="Helical" evidence="10">
    <location>
        <begin position="147"/>
        <end position="168"/>
    </location>
</feature>
<evidence type="ECO:0000256" key="2">
    <source>
        <dbReference type="ARBA" id="ARBA00022448"/>
    </source>
</evidence>
<evidence type="ECO:0000256" key="11">
    <source>
        <dbReference type="SAM" id="SignalP"/>
    </source>
</evidence>
<dbReference type="Gene3D" id="1.10.287.70">
    <property type="match status" value="1"/>
</dbReference>
<evidence type="ECO:0000256" key="1">
    <source>
        <dbReference type="ARBA" id="ARBA00004141"/>
    </source>
</evidence>